<evidence type="ECO:0000313" key="9">
    <source>
        <dbReference type="Proteomes" id="UP000033101"/>
    </source>
</evidence>
<proteinExistence type="predicted"/>
<feature type="transmembrane region" description="Helical" evidence="6">
    <location>
        <begin position="966"/>
        <end position="990"/>
    </location>
</feature>
<feature type="transmembrane region" description="Helical" evidence="6">
    <location>
        <begin position="936"/>
        <end position="960"/>
    </location>
</feature>
<dbReference type="RefSeq" id="WP_052730879.1">
    <property type="nucleotide sequence ID" value="NZ_CP009516.1"/>
</dbReference>
<keyword evidence="2" id="KW-1003">Cell membrane</keyword>
<feature type="transmembrane region" description="Helical" evidence="6">
    <location>
        <begin position="84"/>
        <end position="110"/>
    </location>
</feature>
<evidence type="ECO:0000256" key="2">
    <source>
        <dbReference type="ARBA" id="ARBA00022475"/>
    </source>
</evidence>
<feature type="transmembrane region" description="Helical" evidence="6">
    <location>
        <begin position="607"/>
        <end position="626"/>
    </location>
</feature>
<dbReference type="Proteomes" id="UP000033101">
    <property type="component" value="Chromosome"/>
</dbReference>
<dbReference type="GeneID" id="25419445"/>
<dbReference type="AlphaFoldDB" id="A0A0E3SBL7"/>
<dbReference type="Pfam" id="PF07694">
    <property type="entry name" value="5TM-5TMR_LYT"/>
    <property type="match status" value="3"/>
</dbReference>
<dbReference type="GO" id="GO:0000155">
    <property type="term" value="F:phosphorelay sensor kinase activity"/>
    <property type="evidence" value="ECO:0007669"/>
    <property type="project" value="InterPro"/>
</dbReference>
<feature type="transmembrane region" description="Helical" evidence="6">
    <location>
        <begin position="116"/>
        <end position="135"/>
    </location>
</feature>
<feature type="transmembrane region" description="Helical" evidence="6">
    <location>
        <begin position="375"/>
        <end position="393"/>
    </location>
</feature>
<feature type="transmembrane region" description="Helical" evidence="6">
    <location>
        <begin position="316"/>
        <end position="334"/>
    </location>
</feature>
<feature type="transmembrane region" description="Helical" evidence="6">
    <location>
        <begin position="472"/>
        <end position="493"/>
    </location>
</feature>
<evidence type="ECO:0000313" key="8">
    <source>
        <dbReference type="EMBL" id="AKB79229.1"/>
    </source>
</evidence>
<feature type="transmembrane region" description="Helical" evidence="6">
    <location>
        <begin position="1034"/>
        <end position="1053"/>
    </location>
</feature>
<feature type="transmembrane region" description="Helical" evidence="6">
    <location>
        <begin position="184"/>
        <end position="206"/>
    </location>
</feature>
<dbReference type="HOGENOM" id="CLU_289290_0_0_2"/>
<feature type="transmembrane region" description="Helical" evidence="6">
    <location>
        <begin position="999"/>
        <end position="1022"/>
    </location>
</feature>
<feature type="transmembrane region" description="Helical" evidence="6">
    <location>
        <begin position="500"/>
        <end position="521"/>
    </location>
</feature>
<feature type="transmembrane region" description="Helical" evidence="6">
    <location>
        <begin position="638"/>
        <end position="657"/>
    </location>
</feature>
<feature type="domain" description="Signal transduction histidine kinase 5TM receptor LytS transmembrane region" evidence="7">
    <location>
        <begin position="902"/>
        <end position="1055"/>
    </location>
</feature>
<evidence type="ECO:0000256" key="3">
    <source>
        <dbReference type="ARBA" id="ARBA00022692"/>
    </source>
</evidence>
<reference evidence="8 9" key="1">
    <citation type="submission" date="2014-07" db="EMBL/GenBank/DDBJ databases">
        <title>Methanogenic archaea and the global carbon cycle.</title>
        <authorList>
            <person name="Henriksen J.R."/>
            <person name="Luke J."/>
            <person name="Reinhart S."/>
            <person name="Benedict M.N."/>
            <person name="Youngblut N.D."/>
            <person name="Metcalf M.E."/>
            <person name="Whitaker R.J."/>
            <person name="Metcalf W.W."/>
        </authorList>
    </citation>
    <scope>NUCLEOTIDE SEQUENCE [LARGE SCALE GENOMIC DNA]</scope>
    <source>
        <strain evidence="8 9">HB-1</strain>
    </source>
</reference>
<dbReference type="OrthoDB" id="213464at2157"/>
<feature type="domain" description="Signal transduction histidine kinase 5TM receptor LytS transmembrane region" evidence="7">
    <location>
        <begin position="657"/>
        <end position="820"/>
    </location>
</feature>
<gene>
    <name evidence="8" type="ORF">MSHOH_2746</name>
</gene>
<evidence type="ECO:0000256" key="4">
    <source>
        <dbReference type="ARBA" id="ARBA00022989"/>
    </source>
</evidence>
<evidence type="ECO:0000256" key="6">
    <source>
        <dbReference type="SAM" id="Phobius"/>
    </source>
</evidence>
<dbReference type="STRING" id="1434110.MSHOH_2746"/>
<evidence type="ECO:0000256" key="1">
    <source>
        <dbReference type="ARBA" id="ARBA00004651"/>
    </source>
</evidence>
<dbReference type="GO" id="GO:0071555">
    <property type="term" value="P:cell wall organization"/>
    <property type="evidence" value="ECO:0007669"/>
    <property type="project" value="InterPro"/>
</dbReference>
<feature type="transmembrane region" description="Helical" evidence="6">
    <location>
        <begin position="227"/>
        <end position="251"/>
    </location>
</feature>
<evidence type="ECO:0000259" key="7">
    <source>
        <dbReference type="Pfam" id="PF07694"/>
    </source>
</evidence>
<keyword evidence="5 6" id="KW-0472">Membrane</keyword>
<feature type="transmembrane region" description="Helical" evidence="6">
    <location>
        <begin position="705"/>
        <end position="725"/>
    </location>
</feature>
<feature type="transmembrane region" description="Helical" evidence="6">
    <location>
        <begin position="567"/>
        <end position="587"/>
    </location>
</feature>
<organism evidence="8 9">
    <name type="scientific">Methanosarcina horonobensis HB-1 = JCM 15518</name>
    <dbReference type="NCBI Taxonomy" id="1434110"/>
    <lineage>
        <taxon>Archaea</taxon>
        <taxon>Methanobacteriati</taxon>
        <taxon>Methanobacteriota</taxon>
        <taxon>Stenosarchaea group</taxon>
        <taxon>Methanomicrobia</taxon>
        <taxon>Methanosarcinales</taxon>
        <taxon>Methanosarcinaceae</taxon>
        <taxon>Methanosarcina</taxon>
    </lineage>
</organism>
<accession>A0A0E3SBL7</accession>
<evidence type="ECO:0000256" key="5">
    <source>
        <dbReference type="ARBA" id="ARBA00023136"/>
    </source>
</evidence>
<feature type="transmembrane region" description="Helical" evidence="6">
    <location>
        <begin position="142"/>
        <end position="164"/>
    </location>
</feature>
<keyword evidence="4 6" id="KW-1133">Transmembrane helix</keyword>
<name>A0A0E3SBL7_9EURY</name>
<feature type="transmembrane region" description="Helical" evidence="6">
    <location>
        <begin position="399"/>
        <end position="419"/>
    </location>
</feature>
<feature type="transmembrane region" description="Helical" evidence="6">
    <location>
        <begin position="764"/>
        <end position="787"/>
    </location>
</feature>
<feature type="transmembrane region" description="Helical" evidence="6">
    <location>
        <begin position="906"/>
        <end position="924"/>
    </location>
</feature>
<dbReference type="EMBL" id="CP009516">
    <property type="protein sequence ID" value="AKB79229.1"/>
    <property type="molecule type" value="Genomic_DNA"/>
</dbReference>
<feature type="transmembrane region" description="Helical" evidence="6">
    <location>
        <begin position="677"/>
        <end position="698"/>
    </location>
</feature>
<feature type="domain" description="Signal transduction histidine kinase 5TM receptor LytS transmembrane region" evidence="7">
    <location>
        <begin position="431"/>
        <end position="588"/>
    </location>
</feature>
<dbReference type="KEGG" id="mhor:MSHOH_2746"/>
<keyword evidence="9" id="KW-1185">Reference proteome</keyword>
<comment type="subcellular location">
    <subcellularLocation>
        <location evidence="1">Cell membrane</location>
        <topology evidence="1">Multi-pass membrane protein</topology>
    </subcellularLocation>
</comment>
<dbReference type="GO" id="GO:0005886">
    <property type="term" value="C:plasma membrane"/>
    <property type="evidence" value="ECO:0007669"/>
    <property type="project" value="UniProtKB-SubCell"/>
</dbReference>
<feature type="transmembrane region" description="Helical" evidence="6">
    <location>
        <begin position="864"/>
        <end position="886"/>
    </location>
</feature>
<feature type="transmembrane region" description="Helical" evidence="6">
    <location>
        <begin position="43"/>
        <end position="63"/>
    </location>
</feature>
<dbReference type="PATRIC" id="fig|1434110.4.peg.3542"/>
<keyword evidence="3 6" id="KW-0812">Transmembrane</keyword>
<sequence>MPVLLDMLFFLGPCLILAVHMSVDSYADLLISGASSRYRMLWVIGVALVYKYCLIEGLSRYTISKGEDIFRGFRHIPGPQNWEVIFIMCIYTLELLGFGGIAFFAGTFLVQLLPGLFSVKLMAIFSLILAGLFLYKCPYSFFEAIVSFFACLIIIGTLYTLLGTGISFVDLSSDLAPVLKKEQLITIMGLLGAAGSSLSLLFYSTWLREKIGTMHGEAYFSWNFRNVRISQGIAFLLTGIFSFAFMTIGLSSSSSIDFFNGIYLSLRKLPYGVPVFVLTSYVIFIALILTGIDGRARAIASIVRGTGISFRDEKTLYRRIISGLVILLAFIIIFGEPGSILTWVSALASIMFAFIGFMVVYLDFKLPAYARGSKLWRFLMVSGSFLFLLVALLKEEQLLLFGVPLMERVTVVAFAIYLFSSSKNMRLALERGFSMADRALIVIVFGTLSIYGTTQAVLFNGAYINFRDLGPMLAGLIGGPVIGGLSGLIGGLYRYSLGGWTALPCAVATILAGVLAGYAAICWKGRLDYQRLIGLGVFVEAIHLLVIFPLLVYPAPLEDILSLIRSFLLPMILTNVFGLALFLYILKEQSFFLENKFVSRLQGAGDLKVSLQTLTVLISVLILLILEGSFMTTGIQLIERFAVVAFFLYILSGTATVKKSLKGSLNLKEKSLMALDFGFLSVYGTLQAVRVGEILVNFRDLGPMLAGLLCGPFAGAAAGLMGGSVRYMQGGWTALPCAVASVAAGLLAGVLSNKWGKKFSYARFVFLGVFIESLHLFVLFPFLTYPAPLSDILEVIRSSYLPMTVINVLGLLFFLYVIQELNPVDTGNLKLTGEVNAEKTETSALIKPLAVSVLLFLAAANDGYLLNVAVPLLERVLVVAFSLYLLSRTDTLCEAVAGRLSGSSRIWLVMSFGLLSVYGTMRAVPVDGILVNFRDLGPMLAGLLGGPLIGGLTGLIGGIYRLSQGGWTAVPCAVATIVAGLVAGGFSIFWKRKLNYLKAIFLGILVECLHLLVIFPLLVYPAPMEDITSVIRNSLPSMLLVNVLGLVLFMYILREQGFDT</sequence>
<feature type="transmembrane region" description="Helical" evidence="6">
    <location>
        <begin position="340"/>
        <end position="363"/>
    </location>
</feature>
<feature type="transmembrane region" description="Helical" evidence="6">
    <location>
        <begin position="799"/>
        <end position="818"/>
    </location>
</feature>
<feature type="transmembrane region" description="Helical" evidence="6">
    <location>
        <begin position="271"/>
        <end position="292"/>
    </location>
</feature>
<feature type="transmembrane region" description="Helical" evidence="6">
    <location>
        <begin position="731"/>
        <end position="752"/>
    </location>
</feature>
<dbReference type="InterPro" id="IPR011620">
    <property type="entry name" value="Sig_transdc_His_kinase_LytS_TM"/>
</dbReference>
<feature type="transmembrane region" description="Helical" evidence="6">
    <location>
        <begin position="533"/>
        <end position="555"/>
    </location>
</feature>
<feature type="transmembrane region" description="Helical" evidence="6">
    <location>
        <begin position="440"/>
        <end position="466"/>
    </location>
</feature>
<dbReference type="Gene3D" id="1.10.1760.20">
    <property type="match status" value="3"/>
</dbReference>
<protein>
    <recommendedName>
        <fullName evidence="7">Signal transduction histidine kinase 5TM receptor LytS transmembrane region domain-containing protein</fullName>
    </recommendedName>
</protein>